<keyword evidence="2" id="KW-1185">Reference proteome</keyword>
<reference evidence="3" key="1">
    <citation type="submission" date="2016-06" db="UniProtKB">
        <authorList>
            <consortium name="WormBaseParasite"/>
        </authorList>
    </citation>
    <scope>IDENTIFICATION</scope>
</reference>
<reference evidence="1 2" key="2">
    <citation type="submission" date="2018-11" db="EMBL/GenBank/DDBJ databases">
        <authorList>
            <consortium name="Pathogen Informatics"/>
        </authorList>
    </citation>
    <scope>NUCLEOTIDE SEQUENCE [LARGE SCALE GENOMIC DNA]</scope>
</reference>
<gene>
    <name evidence="1" type="ORF">GPUH_LOCUS7769</name>
</gene>
<sequence>MNTAVSSLLLSSSSSLSSSSPSNRALWGFCTWVFFLKAGVVVEVNCGVFVELQQCYQNVCTVLRAGSSMALRVFGRMRLHSSASEGILMGDFLNDTGRMFFAQEDVVEVVNREFLLEIAHASCCPEGTDLVVGLVDGTIFWGNIPDLGASLKLTAGLTKRVGQVWEVVEVSAKLVAGMVAWGVVPDPGVSLWLTAAVREEVWELAE</sequence>
<dbReference type="AlphaFoldDB" id="A0A183DGC9"/>
<evidence type="ECO:0000313" key="3">
    <source>
        <dbReference type="WBParaSite" id="GPUH_0000777901-mRNA-1"/>
    </source>
</evidence>
<organism evidence="3">
    <name type="scientific">Gongylonema pulchrum</name>
    <dbReference type="NCBI Taxonomy" id="637853"/>
    <lineage>
        <taxon>Eukaryota</taxon>
        <taxon>Metazoa</taxon>
        <taxon>Ecdysozoa</taxon>
        <taxon>Nematoda</taxon>
        <taxon>Chromadorea</taxon>
        <taxon>Rhabditida</taxon>
        <taxon>Spirurina</taxon>
        <taxon>Spiruromorpha</taxon>
        <taxon>Spiruroidea</taxon>
        <taxon>Gongylonematidae</taxon>
        <taxon>Gongylonema</taxon>
    </lineage>
</organism>
<accession>A0A183DGC9</accession>
<name>A0A183DGC9_9BILA</name>
<protein>
    <submittedName>
        <fullName evidence="3">PPM-type phosphatase domain-containing protein</fullName>
    </submittedName>
</protein>
<evidence type="ECO:0000313" key="1">
    <source>
        <dbReference type="EMBL" id="VDK59588.1"/>
    </source>
</evidence>
<dbReference type="EMBL" id="UYRT01020925">
    <property type="protein sequence ID" value="VDK59588.1"/>
    <property type="molecule type" value="Genomic_DNA"/>
</dbReference>
<proteinExistence type="predicted"/>
<dbReference type="WBParaSite" id="GPUH_0000777901-mRNA-1">
    <property type="protein sequence ID" value="GPUH_0000777901-mRNA-1"/>
    <property type="gene ID" value="GPUH_0000777901"/>
</dbReference>
<evidence type="ECO:0000313" key="2">
    <source>
        <dbReference type="Proteomes" id="UP000271098"/>
    </source>
</evidence>
<dbReference type="Proteomes" id="UP000271098">
    <property type="component" value="Unassembled WGS sequence"/>
</dbReference>